<protein>
    <recommendedName>
        <fullName evidence="4">Secreted protein</fullName>
    </recommendedName>
</protein>
<organism evidence="2 3">
    <name type="scientific">Zophobas morio</name>
    <dbReference type="NCBI Taxonomy" id="2755281"/>
    <lineage>
        <taxon>Eukaryota</taxon>
        <taxon>Metazoa</taxon>
        <taxon>Ecdysozoa</taxon>
        <taxon>Arthropoda</taxon>
        <taxon>Hexapoda</taxon>
        <taxon>Insecta</taxon>
        <taxon>Pterygota</taxon>
        <taxon>Neoptera</taxon>
        <taxon>Endopterygota</taxon>
        <taxon>Coleoptera</taxon>
        <taxon>Polyphaga</taxon>
        <taxon>Cucujiformia</taxon>
        <taxon>Tenebrionidae</taxon>
        <taxon>Zophobas</taxon>
    </lineage>
</organism>
<keyword evidence="1" id="KW-0732">Signal</keyword>
<reference evidence="2" key="1">
    <citation type="journal article" date="2023" name="G3 (Bethesda)">
        <title>Whole genome assemblies of Zophobas morio and Tenebrio molitor.</title>
        <authorList>
            <person name="Kaur S."/>
            <person name="Stinson S.A."/>
            <person name="diCenzo G.C."/>
        </authorList>
    </citation>
    <scope>NUCLEOTIDE SEQUENCE</scope>
    <source>
        <strain evidence="2">QUZm001</strain>
    </source>
</reference>
<feature type="chain" id="PRO_5041364560" description="Secreted protein" evidence="1">
    <location>
        <begin position="21"/>
        <end position="78"/>
    </location>
</feature>
<dbReference type="Proteomes" id="UP001168821">
    <property type="component" value="Unassembled WGS sequence"/>
</dbReference>
<evidence type="ECO:0000313" key="3">
    <source>
        <dbReference type="Proteomes" id="UP001168821"/>
    </source>
</evidence>
<accession>A0AA38I1U6</accession>
<evidence type="ECO:0000313" key="2">
    <source>
        <dbReference type="EMBL" id="KAJ3647446.1"/>
    </source>
</evidence>
<feature type="signal peptide" evidence="1">
    <location>
        <begin position="1"/>
        <end position="20"/>
    </location>
</feature>
<gene>
    <name evidence="2" type="ORF">Zmor_019324</name>
</gene>
<comment type="caution">
    <text evidence="2">The sequence shown here is derived from an EMBL/GenBank/DDBJ whole genome shotgun (WGS) entry which is preliminary data.</text>
</comment>
<name>A0AA38I1U6_9CUCU</name>
<dbReference type="EMBL" id="JALNTZ010000006">
    <property type="protein sequence ID" value="KAJ3647446.1"/>
    <property type="molecule type" value="Genomic_DNA"/>
</dbReference>
<keyword evidence="3" id="KW-1185">Reference proteome</keyword>
<proteinExistence type="predicted"/>
<evidence type="ECO:0000256" key="1">
    <source>
        <dbReference type="SAM" id="SignalP"/>
    </source>
</evidence>
<dbReference type="AlphaFoldDB" id="A0AA38I1U6"/>
<evidence type="ECO:0008006" key="4">
    <source>
        <dbReference type="Google" id="ProtNLM"/>
    </source>
</evidence>
<sequence>MSLPNGRLLLFWSVTCISYGAFKSCHYCMIFCGWCADLFANPVSTSHRTLVGCTEFIEEHKIRKKQWFKKCGLALILV</sequence>